<organism evidence="1 2">
    <name type="scientific">Mycolicibacterium mageritense</name>
    <name type="common">Mycobacterium mageritense</name>
    <dbReference type="NCBI Taxonomy" id="53462"/>
    <lineage>
        <taxon>Bacteria</taxon>
        <taxon>Bacillati</taxon>
        <taxon>Actinomycetota</taxon>
        <taxon>Actinomycetes</taxon>
        <taxon>Mycobacteriales</taxon>
        <taxon>Mycobacteriaceae</taxon>
        <taxon>Mycolicibacterium</taxon>
    </lineage>
</organism>
<dbReference type="Proteomes" id="UP001241092">
    <property type="component" value="Chromosome"/>
</dbReference>
<dbReference type="EMBL" id="AP027452">
    <property type="protein sequence ID" value="BDY31450.1"/>
    <property type="molecule type" value="Genomic_DNA"/>
</dbReference>
<reference evidence="1" key="1">
    <citation type="submission" date="2023-03" db="EMBL/GenBank/DDBJ databases">
        <title>Draft genome sequence of a Mycolicibacterium mageritense strain H4_3_1 isolated from a hybrid biological-inorganic system reactor.</title>
        <authorList>
            <person name="Feng X."/>
            <person name="Kazama D."/>
            <person name="Sato K."/>
            <person name="Kobayashi H."/>
        </authorList>
    </citation>
    <scope>NUCLEOTIDE SEQUENCE</scope>
    <source>
        <strain evidence="1">H4_3_1</strain>
    </source>
</reference>
<name>A0AAI8XQW7_MYCME</name>
<dbReference type="AlphaFoldDB" id="A0AAI8XQW7"/>
<dbReference type="RefSeq" id="WP_286211822.1">
    <property type="nucleotide sequence ID" value="NZ_AP027452.1"/>
</dbReference>
<protein>
    <submittedName>
        <fullName evidence="1">Uncharacterized protein</fullName>
    </submittedName>
</protein>
<sequence>MKILYDKAGAAEVLSTSERRITELRLSGKLVGVLDGREWKYRADDLQRYADSLPTSLES</sequence>
<gene>
    <name evidence="1" type="ORF">hbim_05402</name>
</gene>
<evidence type="ECO:0000313" key="2">
    <source>
        <dbReference type="Proteomes" id="UP001241092"/>
    </source>
</evidence>
<evidence type="ECO:0000313" key="1">
    <source>
        <dbReference type="EMBL" id="BDY31450.1"/>
    </source>
</evidence>
<accession>A0AAI8XQW7</accession>
<proteinExistence type="predicted"/>